<organism evidence="2 3">
    <name type="scientific">Knipowitschia caucasica</name>
    <name type="common">Caucasian dwarf goby</name>
    <name type="synonym">Pomatoschistus caucasicus</name>
    <dbReference type="NCBI Taxonomy" id="637954"/>
    <lineage>
        <taxon>Eukaryota</taxon>
        <taxon>Metazoa</taxon>
        <taxon>Chordata</taxon>
        <taxon>Craniata</taxon>
        <taxon>Vertebrata</taxon>
        <taxon>Euteleostomi</taxon>
        <taxon>Actinopterygii</taxon>
        <taxon>Neopterygii</taxon>
        <taxon>Teleostei</taxon>
        <taxon>Neoteleostei</taxon>
        <taxon>Acanthomorphata</taxon>
        <taxon>Gobiaria</taxon>
        <taxon>Gobiiformes</taxon>
        <taxon>Gobioidei</taxon>
        <taxon>Gobiidae</taxon>
        <taxon>Gobiinae</taxon>
        <taxon>Knipowitschia</taxon>
    </lineage>
</organism>
<gene>
    <name evidence="2" type="ORF">KC01_LOCUS32726</name>
</gene>
<feature type="compositionally biased region" description="Basic residues" evidence="1">
    <location>
        <begin position="1"/>
        <end position="15"/>
    </location>
</feature>
<dbReference type="EMBL" id="OZ035827">
    <property type="protein sequence ID" value="CAL1605322.1"/>
    <property type="molecule type" value="Genomic_DNA"/>
</dbReference>
<proteinExistence type="predicted"/>
<dbReference type="AlphaFoldDB" id="A0AAV2LW77"/>
<accession>A0AAV2LW77</accession>
<name>A0AAV2LW77_KNICA</name>
<evidence type="ECO:0000313" key="3">
    <source>
        <dbReference type="Proteomes" id="UP001497482"/>
    </source>
</evidence>
<protein>
    <submittedName>
        <fullName evidence="2">Uncharacterized protein</fullName>
    </submittedName>
</protein>
<dbReference type="Proteomes" id="UP001497482">
    <property type="component" value="Chromosome 5"/>
</dbReference>
<sequence length="99" mass="10595">MKTPTQKHRHHHLRRAQVTGPPPPPGRREPRLSQPALTHSIKMLIESCQSAYKQHDMTYCHYAGGGGGGGGGGVRIGGGGVLGSLFPHRPRAYPDPDAV</sequence>
<keyword evidence="3" id="KW-1185">Reference proteome</keyword>
<reference evidence="2 3" key="1">
    <citation type="submission" date="2024-04" db="EMBL/GenBank/DDBJ databases">
        <authorList>
            <person name="Waldvogel A.-M."/>
            <person name="Schoenle A."/>
        </authorList>
    </citation>
    <scope>NUCLEOTIDE SEQUENCE [LARGE SCALE GENOMIC DNA]</scope>
</reference>
<evidence type="ECO:0000313" key="2">
    <source>
        <dbReference type="EMBL" id="CAL1605322.1"/>
    </source>
</evidence>
<feature type="region of interest" description="Disordered" evidence="1">
    <location>
        <begin position="1"/>
        <end position="34"/>
    </location>
</feature>
<evidence type="ECO:0000256" key="1">
    <source>
        <dbReference type="SAM" id="MobiDB-lite"/>
    </source>
</evidence>